<dbReference type="PANTHER" id="PTHR42789">
    <property type="entry name" value="D-ISOMER SPECIFIC 2-HYDROXYACID DEHYDROGENASE FAMILY PROTEIN (AFU_ORTHOLOGUE AFUA_6G10090)"/>
    <property type="match status" value="1"/>
</dbReference>
<dbReference type="Pfam" id="PF02826">
    <property type="entry name" value="2-Hacid_dh_C"/>
    <property type="match status" value="1"/>
</dbReference>
<dbReference type="PROSITE" id="PS00671">
    <property type="entry name" value="D_2_HYDROXYACID_DH_3"/>
    <property type="match status" value="1"/>
</dbReference>
<feature type="domain" description="D-isomer specific 2-hydroxyacid dehydrogenase NAD-binding" evidence="6">
    <location>
        <begin position="104"/>
        <end position="288"/>
    </location>
</feature>
<proteinExistence type="inferred from homology"/>
<evidence type="ECO:0000259" key="5">
    <source>
        <dbReference type="Pfam" id="PF00389"/>
    </source>
</evidence>
<dbReference type="Gene3D" id="3.40.50.720">
    <property type="entry name" value="NAD(P)-binding Rossmann-like Domain"/>
    <property type="match status" value="2"/>
</dbReference>
<dbReference type="RefSeq" id="WP_253865273.1">
    <property type="nucleotide sequence ID" value="NZ_BAAALN010000019.1"/>
</dbReference>
<dbReference type="SUPFAM" id="SSF51735">
    <property type="entry name" value="NAD(P)-binding Rossmann-fold domains"/>
    <property type="match status" value="1"/>
</dbReference>
<comment type="similarity">
    <text evidence="1 4">Belongs to the D-isomer specific 2-hydroxyacid dehydrogenase family.</text>
</comment>
<evidence type="ECO:0000256" key="2">
    <source>
        <dbReference type="ARBA" id="ARBA00023002"/>
    </source>
</evidence>
<dbReference type="Pfam" id="PF00389">
    <property type="entry name" value="2-Hacid_dh"/>
    <property type="match status" value="1"/>
</dbReference>
<accession>A0ABN1WMJ7</accession>
<evidence type="ECO:0000256" key="3">
    <source>
        <dbReference type="ARBA" id="ARBA00023027"/>
    </source>
</evidence>
<protein>
    <recommendedName>
        <fullName evidence="9">D-3-phosphoglycerate dehydrogenase</fullName>
    </recommendedName>
</protein>
<evidence type="ECO:0000313" key="8">
    <source>
        <dbReference type="Proteomes" id="UP001500653"/>
    </source>
</evidence>
<dbReference type="InterPro" id="IPR029753">
    <property type="entry name" value="D-isomer_DH_CS"/>
</dbReference>
<dbReference type="EMBL" id="BAAALN010000019">
    <property type="protein sequence ID" value="GAA1252014.1"/>
    <property type="molecule type" value="Genomic_DNA"/>
</dbReference>
<dbReference type="PANTHER" id="PTHR42789:SF1">
    <property type="entry name" value="D-ISOMER SPECIFIC 2-HYDROXYACID DEHYDROGENASE FAMILY PROTEIN (AFU_ORTHOLOGUE AFUA_6G10090)"/>
    <property type="match status" value="1"/>
</dbReference>
<evidence type="ECO:0000256" key="1">
    <source>
        <dbReference type="ARBA" id="ARBA00005854"/>
    </source>
</evidence>
<keyword evidence="3" id="KW-0520">NAD</keyword>
<evidence type="ECO:0008006" key="9">
    <source>
        <dbReference type="Google" id="ProtNLM"/>
    </source>
</evidence>
<gene>
    <name evidence="7" type="ORF">GCM10009676_43570</name>
</gene>
<evidence type="ECO:0000313" key="7">
    <source>
        <dbReference type="EMBL" id="GAA1252014.1"/>
    </source>
</evidence>
<dbReference type="InterPro" id="IPR036291">
    <property type="entry name" value="NAD(P)-bd_dom_sf"/>
</dbReference>
<keyword evidence="8" id="KW-1185">Reference proteome</keyword>
<feature type="domain" description="D-isomer specific 2-hydroxyacid dehydrogenase catalytic" evidence="5">
    <location>
        <begin position="3"/>
        <end position="323"/>
    </location>
</feature>
<dbReference type="Proteomes" id="UP001500653">
    <property type="component" value="Unassembled WGS sequence"/>
</dbReference>
<name>A0ABN1WMJ7_9PSEU</name>
<reference evidence="7 8" key="1">
    <citation type="journal article" date="2019" name="Int. J. Syst. Evol. Microbiol.">
        <title>The Global Catalogue of Microorganisms (GCM) 10K type strain sequencing project: providing services to taxonomists for standard genome sequencing and annotation.</title>
        <authorList>
            <consortium name="The Broad Institute Genomics Platform"/>
            <consortium name="The Broad Institute Genome Sequencing Center for Infectious Disease"/>
            <person name="Wu L."/>
            <person name="Ma J."/>
        </authorList>
    </citation>
    <scope>NUCLEOTIDE SEQUENCE [LARGE SCALE GENOMIC DNA]</scope>
    <source>
        <strain evidence="7 8">JCM 13023</strain>
    </source>
</reference>
<dbReference type="InterPro" id="IPR050857">
    <property type="entry name" value="D-2-hydroxyacid_DH"/>
</dbReference>
<evidence type="ECO:0000259" key="6">
    <source>
        <dbReference type="Pfam" id="PF02826"/>
    </source>
</evidence>
<organism evidence="7 8">
    <name type="scientific">Prauserella halophila</name>
    <dbReference type="NCBI Taxonomy" id="185641"/>
    <lineage>
        <taxon>Bacteria</taxon>
        <taxon>Bacillati</taxon>
        <taxon>Actinomycetota</taxon>
        <taxon>Actinomycetes</taxon>
        <taxon>Pseudonocardiales</taxon>
        <taxon>Pseudonocardiaceae</taxon>
        <taxon>Prauserella</taxon>
    </lineage>
</organism>
<sequence length="345" mass="36233">MRILVADAFPDEYRAELTAHGHDCTYVPDTTGSELPRTLTGHDALIVRSTTVTADAVEAADSLRLVIRAGSGTNTIDVDAAARHGVHVCNVPGRNAVAVAELTMGLLLALDRNIPDNVADLRAGHWDKKRYSRARGIHGRKVGVVGLGRIGLTFAERVAAFGAGVHALANPNRDEQTRERARAIGTVFVDSLDELARSCDVLSFHVPATAGTRLMVDRHLLAQLPPGAIVLNTSRGDLVDEDALIDAMESNGVRAGLDVYADEPAAGTGTVDSRLAKHPNVYGTHHIGASTEQAQHAVAAEVVRIVTAFASAAPSDAPPHCVNPDAVERAVAASFPTSTSSGGRP</sequence>
<comment type="caution">
    <text evidence="7">The sequence shown here is derived from an EMBL/GenBank/DDBJ whole genome shotgun (WGS) entry which is preliminary data.</text>
</comment>
<evidence type="ECO:0000256" key="4">
    <source>
        <dbReference type="RuleBase" id="RU003719"/>
    </source>
</evidence>
<dbReference type="InterPro" id="IPR006140">
    <property type="entry name" value="D-isomer_DH_NAD-bd"/>
</dbReference>
<dbReference type="SUPFAM" id="SSF52283">
    <property type="entry name" value="Formate/glycerate dehydrogenase catalytic domain-like"/>
    <property type="match status" value="1"/>
</dbReference>
<keyword evidence="2 4" id="KW-0560">Oxidoreductase</keyword>
<dbReference type="InterPro" id="IPR006139">
    <property type="entry name" value="D-isomer_2_OHA_DH_cat_dom"/>
</dbReference>